<organism evidence="8 9">
    <name type="scientific">Phreatobacter stygius</name>
    <dbReference type="NCBI Taxonomy" id="1940610"/>
    <lineage>
        <taxon>Bacteria</taxon>
        <taxon>Pseudomonadati</taxon>
        <taxon>Pseudomonadota</taxon>
        <taxon>Alphaproteobacteria</taxon>
        <taxon>Hyphomicrobiales</taxon>
        <taxon>Phreatobacteraceae</taxon>
        <taxon>Phreatobacter</taxon>
    </lineage>
</organism>
<dbReference type="AlphaFoldDB" id="A0A4D7BEN1"/>
<keyword evidence="9" id="KW-1185">Reference proteome</keyword>
<dbReference type="Pfam" id="PF25876">
    <property type="entry name" value="HH_MFP_RND"/>
    <property type="match status" value="1"/>
</dbReference>
<dbReference type="RefSeq" id="WP_136964316.1">
    <property type="nucleotide sequence ID" value="NZ_CP039690.1"/>
</dbReference>
<dbReference type="GO" id="GO:0046677">
    <property type="term" value="P:response to antibiotic"/>
    <property type="evidence" value="ECO:0007669"/>
    <property type="project" value="TreeGrafter"/>
</dbReference>
<name>A0A4D7BEN1_9HYPH</name>
<dbReference type="OrthoDB" id="9800613at2"/>
<dbReference type="InterPro" id="IPR058625">
    <property type="entry name" value="MdtA-like_BSH"/>
</dbReference>
<dbReference type="SUPFAM" id="SSF111369">
    <property type="entry name" value="HlyD-like secretion proteins"/>
    <property type="match status" value="1"/>
</dbReference>
<dbReference type="Pfam" id="PF25967">
    <property type="entry name" value="RND-MFP_C"/>
    <property type="match status" value="1"/>
</dbReference>
<feature type="domain" description="Multidrug resistance protein MdtA-like C-terminal permuted SH3" evidence="7">
    <location>
        <begin position="305"/>
        <end position="365"/>
    </location>
</feature>
<dbReference type="InterPro" id="IPR006143">
    <property type="entry name" value="RND_pump_MFP"/>
</dbReference>
<evidence type="ECO:0000313" key="9">
    <source>
        <dbReference type="Proteomes" id="UP000298781"/>
    </source>
</evidence>
<evidence type="ECO:0000256" key="2">
    <source>
        <dbReference type="ARBA" id="ARBA00009477"/>
    </source>
</evidence>
<dbReference type="Gene3D" id="1.10.287.470">
    <property type="entry name" value="Helix hairpin bin"/>
    <property type="match status" value="1"/>
</dbReference>
<evidence type="ECO:0000259" key="4">
    <source>
        <dbReference type="Pfam" id="PF25876"/>
    </source>
</evidence>
<dbReference type="Gene3D" id="2.40.30.170">
    <property type="match status" value="1"/>
</dbReference>
<proteinExistence type="inferred from homology"/>
<sequence>MAIGKIRFGVAVVAIAAAAGAYFVLRYQPGLVRAVAAPGGPAMQAMPVPVAAVVKRTVPIYLDYAARTESIRNVVLQAKITGYMGLQSLADGSDVKEGDLIYQIDQRDYQVALDSAKAQVDRDAASLEYLRSNLSRGNELARNGYLARDSFEQRTSSVRQGEAQLSMSRTAVRGAELNLSYTEIRAPFPGRLGRNQAPAGTLISAAGTPLNTLVQLSPIYVTFNPSEADLVEIQKARGNGKIETEVRVPSEAQARHRGELTFIDNSVDRSTGTIVARATIENGDLSLLPGQYVNIRVLVGQRPDTLLVPQVAIGSNQLGKFVYVIEEDGKVGIRLVELGPADGDLVSVTRGIRETDRIISGNLQKIFPGMPVAPLPAQPAAAPAA</sequence>
<dbReference type="Gene3D" id="2.40.50.100">
    <property type="match status" value="1"/>
</dbReference>
<dbReference type="GO" id="GO:0030313">
    <property type="term" value="C:cell envelope"/>
    <property type="evidence" value="ECO:0007669"/>
    <property type="project" value="UniProtKB-SubCell"/>
</dbReference>
<evidence type="ECO:0000313" key="8">
    <source>
        <dbReference type="EMBL" id="QCI68903.1"/>
    </source>
</evidence>
<dbReference type="PANTHER" id="PTHR30158">
    <property type="entry name" value="ACRA/E-RELATED COMPONENT OF DRUG EFFLUX TRANSPORTER"/>
    <property type="match status" value="1"/>
</dbReference>
<comment type="similarity">
    <text evidence="2">Belongs to the membrane fusion protein (MFP) (TC 8.A.1) family.</text>
</comment>
<feature type="transmembrane region" description="Helical" evidence="3">
    <location>
        <begin position="6"/>
        <end position="25"/>
    </location>
</feature>
<dbReference type="KEGG" id="pstg:E8M01_34535"/>
<keyword evidence="3" id="KW-1133">Transmembrane helix</keyword>
<evidence type="ECO:0000259" key="5">
    <source>
        <dbReference type="Pfam" id="PF25917"/>
    </source>
</evidence>
<accession>A0A4D7BEN1</accession>
<evidence type="ECO:0000259" key="6">
    <source>
        <dbReference type="Pfam" id="PF25944"/>
    </source>
</evidence>
<keyword evidence="3" id="KW-0812">Transmembrane</keyword>
<protein>
    <submittedName>
        <fullName evidence="8">Efflux RND transporter periplasmic adaptor subunit</fullName>
    </submittedName>
</protein>
<dbReference type="InterPro" id="IPR058626">
    <property type="entry name" value="MdtA-like_b-barrel"/>
</dbReference>
<reference evidence="8 9" key="1">
    <citation type="submission" date="2019-04" db="EMBL/GenBank/DDBJ databases">
        <title>Phreatobacter aquaticus sp. nov.</title>
        <authorList>
            <person name="Choi A."/>
        </authorList>
    </citation>
    <scope>NUCLEOTIDE SEQUENCE [LARGE SCALE GENOMIC DNA]</scope>
    <source>
        <strain evidence="8 9">KCTC 52518</strain>
    </source>
</reference>
<keyword evidence="3" id="KW-0472">Membrane</keyword>
<evidence type="ECO:0000256" key="1">
    <source>
        <dbReference type="ARBA" id="ARBA00004196"/>
    </source>
</evidence>
<dbReference type="Proteomes" id="UP000298781">
    <property type="component" value="Chromosome"/>
</dbReference>
<dbReference type="EMBL" id="CP039690">
    <property type="protein sequence ID" value="QCI68903.1"/>
    <property type="molecule type" value="Genomic_DNA"/>
</dbReference>
<dbReference type="Gene3D" id="2.40.420.20">
    <property type="match status" value="1"/>
</dbReference>
<evidence type="ECO:0000259" key="7">
    <source>
        <dbReference type="Pfam" id="PF25967"/>
    </source>
</evidence>
<feature type="domain" description="Multidrug resistance protein MdtA-like beta-barrel" evidence="6">
    <location>
        <begin position="218"/>
        <end position="300"/>
    </location>
</feature>
<dbReference type="Pfam" id="PF25944">
    <property type="entry name" value="Beta-barrel_RND"/>
    <property type="match status" value="1"/>
</dbReference>
<gene>
    <name evidence="8" type="ORF">E8M01_34535</name>
</gene>
<evidence type="ECO:0000256" key="3">
    <source>
        <dbReference type="SAM" id="Phobius"/>
    </source>
</evidence>
<comment type="subcellular location">
    <subcellularLocation>
        <location evidence="1">Cell envelope</location>
    </subcellularLocation>
</comment>
<dbReference type="InterPro" id="IPR058627">
    <property type="entry name" value="MdtA-like_C"/>
</dbReference>
<dbReference type="InterPro" id="IPR058624">
    <property type="entry name" value="MdtA-like_HH"/>
</dbReference>
<feature type="domain" description="Multidrug resistance protein MdtA-like alpha-helical hairpin" evidence="4">
    <location>
        <begin position="113"/>
        <end position="182"/>
    </location>
</feature>
<dbReference type="GO" id="GO:0005886">
    <property type="term" value="C:plasma membrane"/>
    <property type="evidence" value="ECO:0007669"/>
    <property type="project" value="TreeGrafter"/>
</dbReference>
<feature type="domain" description="Multidrug resistance protein MdtA-like barrel-sandwich hybrid" evidence="5">
    <location>
        <begin position="73"/>
        <end position="212"/>
    </location>
</feature>
<dbReference type="NCBIfam" id="TIGR01730">
    <property type="entry name" value="RND_mfp"/>
    <property type="match status" value="1"/>
</dbReference>
<dbReference type="GO" id="GO:0022857">
    <property type="term" value="F:transmembrane transporter activity"/>
    <property type="evidence" value="ECO:0007669"/>
    <property type="project" value="InterPro"/>
</dbReference>
<dbReference type="Pfam" id="PF25917">
    <property type="entry name" value="BSH_RND"/>
    <property type="match status" value="1"/>
</dbReference>